<dbReference type="STRING" id="28173.VIBNI_B0681"/>
<sequence>MKNKIIIATALLLILFGLYGLAGSLSQSDETTEVAKVEEAKVKTWVLKSSVSKGDFVKQDLLKIRYIPESEALEYGVSEDVELDNVIGSVFRSSMPANQMLYNADIINPEDDGYIHYVIAANRVPYAIEVSPSDVIGGVISHGSMIDVVALSLPDSELASNNSLRRTMSITPVLIGVKALQIKNPISTQSGDMDNSDIQKVSVILELTRKQVAKLTVAKRISELEVHKSIGQYAPEDLQADAGDVLADFRSITEFRAGESAIK</sequence>
<evidence type="ECO:0000259" key="1">
    <source>
        <dbReference type="Pfam" id="PF16976"/>
    </source>
</evidence>
<dbReference type="AlphaFoldDB" id="U4KID3"/>
<reference evidence="2 3" key="1">
    <citation type="journal article" date="2013" name="ISME J.">
        <title>Comparative genomics of pathogenic lineages of Vibrio nigripulchritudo identifies virulence-associated traits.</title>
        <authorList>
            <person name="Goudenege D."/>
            <person name="Labreuche Y."/>
            <person name="Krin E."/>
            <person name="Ansquer D."/>
            <person name="Mangenot S."/>
            <person name="Calteau A."/>
            <person name="Medigue C."/>
            <person name="Mazel D."/>
            <person name="Polz M.F."/>
            <person name="Le Roux F."/>
        </authorList>
    </citation>
    <scope>NUCLEOTIDE SEQUENCE [LARGE SCALE GENOMIC DNA]</scope>
    <source>
        <strain evidence="3">SnF1</strain>
    </source>
</reference>
<evidence type="ECO:0000313" key="2">
    <source>
        <dbReference type="EMBL" id="CCO60480.1"/>
    </source>
</evidence>
<dbReference type="InterPro" id="IPR017592">
    <property type="entry name" value="Pilus_assmbl_Flp-typ_CpaB"/>
</dbReference>
<evidence type="ECO:0000313" key="3">
    <source>
        <dbReference type="Proteomes" id="UP000016895"/>
    </source>
</evidence>
<dbReference type="NCBIfam" id="TIGR03177">
    <property type="entry name" value="pilus_cpaB"/>
    <property type="match status" value="1"/>
</dbReference>
<dbReference type="OrthoDB" id="6400671at2"/>
<keyword evidence="3" id="KW-1185">Reference proteome</keyword>
<organism evidence="2 3">
    <name type="scientific">Vibrio nigripulchritudo</name>
    <dbReference type="NCBI Taxonomy" id="28173"/>
    <lineage>
        <taxon>Bacteria</taxon>
        <taxon>Pseudomonadati</taxon>
        <taxon>Pseudomonadota</taxon>
        <taxon>Gammaproteobacteria</taxon>
        <taxon>Vibrionales</taxon>
        <taxon>Vibrionaceae</taxon>
        <taxon>Vibrio</taxon>
    </lineage>
</organism>
<protein>
    <submittedName>
        <fullName evidence="2">Putative Pilus assembly, Flp-type CpaB</fullName>
    </submittedName>
</protein>
<gene>
    <name evidence="2" type="ORF">VIBNI_B0681</name>
</gene>
<accession>U4KID3</accession>
<dbReference type="RefSeq" id="WP_022561092.1">
    <property type="nucleotide sequence ID" value="NC_022543.1"/>
</dbReference>
<dbReference type="EMBL" id="FO203527">
    <property type="protein sequence ID" value="CCO60480.1"/>
    <property type="molecule type" value="Genomic_DNA"/>
</dbReference>
<dbReference type="Pfam" id="PF16976">
    <property type="entry name" value="RcpC"/>
    <property type="match status" value="1"/>
</dbReference>
<name>U4KID3_9VIBR</name>
<feature type="domain" description="Flp pilus assembly protein RcpC/CpaB" evidence="1">
    <location>
        <begin position="114"/>
        <end position="225"/>
    </location>
</feature>
<dbReference type="KEGG" id="vni:VIBNI_B0681"/>
<dbReference type="InterPro" id="IPR031571">
    <property type="entry name" value="RcpC_dom"/>
</dbReference>
<proteinExistence type="predicted"/>
<dbReference type="PATRIC" id="fig|1260221.3.peg.4327"/>
<dbReference type="Proteomes" id="UP000016895">
    <property type="component" value="Chromosome 2"/>
</dbReference>